<dbReference type="KEGG" id="pcot:PCOAH_00047670"/>
<name>A0A1B1E6F8_9APIC</name>
<feature type="region of interest" description="Disordered" evidence="1">
    <location>
        <begin position="175"/>
        <end position="196"/>
    </location>
</feature>
<evidence type="ECO:0000313" key="2">
    <source>
        <dbReference type="EMBL" id="ANQ10578.1"/>
    </source>
</evidence>
<dbReference type="EMBL" id="CP016251">
    <property type="protein sequence ID" value="ANQ10578.1"/>
    <property type="molecule type" value="Genomic_DNA"/>
</dbReference>
<evidence type="ECO:0000256" key="1">
    <source>
        <dbReference type="SAM" id="MobiDB-lite"/>
    </source>
</evidence>
<keyword evidence="3" id="KW-1185">Reference proteome</keyword>
<sequence length="322" mass="35703">MGAVNDEEIANAWCILSKLNIKGTQCEKLCDFFYFWLGDMLCDKFVRNIQFQDIMQQIYTALNGSSDNCKYQPMHSTVSCSDFKKGKVVFDYYHDYRTIIRELKASEGSCATHCTTKYKNYLDGADNKYKMVKAGSSVNSHDYYDQIVKEIKDNGGSIPPPSQLTCRTVSTEMLVSDEGDNEDGTDLLENGGGGTAGSTATPAIISSVAATIGLPTMTFLLYKYTSVFSFINNFFGNDNSNISSRSSNNIKSRRKRTTIHHDLNSPLSDDDDNSSTLYTTTDDSTTIGDDSTDESSLFGGRLPTSRGRSNNRSGKNISYQRI</sequence>
<accession>A0A1B1E6F8</accession>
<dbReference type="Proteomes" id="UP000092716">
    <property type="component" value="Chromosome 13"/>
</dbReference>
<reference evidence="3" key="1">
    <citation type="submission" date="2016-06" db="EMBL/GenBank/DDBJ databases">
        <title>First high quality genome sequence of Plasmodium coatneyi using continuous long reads from single molecule, real-time sequencing.</title>
        <authorList>
            <person name="Chien J.-T."/>
            <person name="Pakala S.B."/>
            <person name="Geraldo J.A."/>
            <person name="Lapp S.A."/>
            <person name="Barnwell J.W."/>
            <person name="Kissinger J.C."/>
            <person name="Galinski M.R."/>
            <person name="Humphrey J.C."/>
        </authorList>
    </citation>
    <scope>NUCLEOTIDE SEQUENCE [LARGE SCALE GENOMIC DNA]</scope>
    <source>
        <strain evidence="3">Hackeri</strain>
    </source>
</reference>
<evidence type="ECO:0000313" key="3">
    <source>
        <dbReference type="Proteomes" id="UP000092716"/>
    </source>
</evidence>
<feature type="compositionally biased region" description="Polar residues" evidence="1">
    <location>
        <begin position="306"/>
        <end position="322"/>
    </location>
</feature>
<dbReference type="Pfam" id="PF05795">
    <property type="entry name" value="Plasmodium_Vir"/>
    <property type="match status" value="1"/>
</dbReference>
<organism evidence="2 3">
    <name type="scientific">Plasmodium coatneyi</name>
    <dbReference type="NCBI Taxonomy" id="208452"/>
    <lineage>
        <taxon>Eukaryota</taxon>
        <taxon>Sar</taxon>
        <taxon>Alveolata</taxon>
        <taxon>Apicomplexa</taxon>
        <taxon>Aconoidasida</taxon>
        <taxon>Haemosporida</taxon>
        <taxon>Plasmodiidae</taxon>
        <taxon>Plasmodium</taxon>
    </lineage>
</organism>
<feature type="compositionally biased region" description="Low complexity" evidence="1">
    <location>
        <begin position="274"/>
        <end position="289"/>
    </location>
</feature>
<dbReference type="RefSeq" id="XP_019917273.1">
    <property type="nucleotide sequence ID" value="XM_020061550.1"/>
</dbReference>
<feature type="compositionally biased region" description="Acidic residues" evidence="1">
    <location>
        <begin position="175"/>
        <end position="186"/>
    </location>
</feature>
<protein>
    <submittedName>
        <fullName evidence="2">KIR protein</fullName>
    </submittedName>
</protein>
<dbReference type="InterPro" id="IPR008780">
    <property type="entry name" value="Plasmodium_Vir"/>
</dbReference>
<dbReference type="GeneID" id="30911498"/>
<dbReference type="VEuPathDB" id="PlasmoDB:PCOAH_00047670"/>
<proteinExistence type="predicted"/>
<feature type="region of interest" description="Disordered" evidence="1">
    <location>
        <begin position="242"/>
        <end position="322"/>
    </location>
</feature>
<gene>
    <name evidence="2" type="ORF">PCOAH_00047670</name>
</gene>
<dbReference type="AlphaFoldDB" id="A0A1B1E6F8"/>